<dbReference type="InterPro" id="IPR002835">
    <property type="entry name" value="CofC"/>
</dbReference>
<dbReference type="PANTHER" id="PTHR40392:SF1">
    <property type="entry name" value="2-PHOSPHO-L-LACTATE GUANYLYLTRANSFERASE"/>
    <property type="match status" value="1"/>
</dbReference>
<keyword evidence="3 5" id="KW-0547">Nucleotide-binding</keyword>
<evidence type="ECO:0000256" key="5">
    <source>
        <dbReference type="HAMAP-Rule" id="MF_02114"/>
    </source>
</evidence>
<feature type="binding site" evidence="5">
    <location>
        <position position="167"/>
    </location>
    <ligand>
        <name>phosphoenolpyruvate</name>
        <dbReference type="ChEBI" id="CHEBI:58702"/>
    </ligand>
</feature>
<dbReference type="PANTHER" id="PTHR40392">
    <property type="entry name" value="2-PHOSPHO-L-LACTATE GUANYLYLTRANSFERASE"/>
    <property type="match status" value="1"/>
</dbReference>
<proteinExistence type="inferred from homology"/>
<dbReference type="GO" id="GO:0016779">
    <property type="term" value="F:nucleotidyltransferase activity"/>
    <property type="evidence" value="ECO:0007669"/>
    <property type="project" value="UniProtKB-KW"/>
</dbReference>
<keyword evidence="2 5" id="KW-0548">Nucleotidyltransferase</keyword>
<dbReference type="Pfam" id="PF12804">
    <property type="entry name" value="NTP_transf_3"/>
    <property type="match status" value="1"/>
</dbReference>
<keyword evidence="4 5" id="KW-0342">GTP-binding</keyword>
<keyword evidence="1 5" id="KW-0808">Transferase</keyword>
<reference evidence="7" key="2">
    <citation type="submission" date="2023-02" db="EMBL/GenBank/DDBJ databases">
        <authorList>
            <person name="Sun Q."/>
            <person name="Mori K."/>
        </authorList>
    </citation>
    <scope>NUCLEOTIDE SEQUENCE</scope>
    <source>
        <strain evidence="7">NBRC 110608</strain>
    </source>
</reference>
<reference evidence="7" key="1">
    <citation type="journal article" date="2014" name="Int. J. Syst. Evol. Microbiol.">
        <title>Complete genome of a new Firmicutes species belonging to the dominant human colonic microbiota ('Ruminococcus bicirculans') reveals two chromosomes and a selective capacity to utilize plant glucans.</title>
        <authorList>
            <consortium name="NISC Comparative Sequencing Program"/>
            <person name="Wegmann U."/>
            <person name="Louis P."/>
            <person name="Goesmann A."/>
            <person name="Henrissat B."/>
            <person name="Duncan S.H."/>
            <person name="Flint H.J."/>
        </authorList>
    </citation>
    <scope>NUCLEOTIDE SEQUENCE</scope>
    <source>
        <strain evidence="7">NBRC 110608</strain>
    </source>
</reference>
<sequence>MSVSPPTAARTSTWHVVVPVKSRFRAKSRLHAPAGVDKPGLALALALDTLDAVLDVVRADRLIVVTEDDLVTAHLAERDVRTVPDPARGLNPAVQAGLAEAVRRDAGLPTAVLLGDLPALRPAELLAGLRACAATESALVPDHDGHGTVLLTHHDPRALAPRFGRGSAARHARRCTVLDLDLPTLRHDVDDLASLDRAAELGLGEHSAAALGAERRSA</sequence>
<evidence type="ECO:0000256" key="1">
    <source>
        <dbReference type="ARBA" id="ARBA00022679"/>
    </source>
</evidence>
<comment type="similarity">
    <text evidence="5">Belongs to the CofC family.</text>
</comment>
<evidence type="ECO:0000256" key="3">
    <source>
        <dbReference type="ARBA" id="ARBA00022741"/>
    </source>
</evidence>
<feature type="binding site" evidence="5">
    <location>
        <position position="148"/>
    </location>
    <ligand>
        <name>phosphoenolpyruvate</name>
        <dbReference type="ChEBI" id="CHEBI:58702"/>
    </ligand>
</feature>
<dbReference type="InterPro" id="IPR029044">
    <property type="entry name" value="Nucleotide-diphossugar_trans"/>
</dbReference>
<dbReference type="SUPFAM" id="SSF53448">
    <property type="entry name" value="Nucleotide-diphospho-sugar transferases"/>
    <property type="match status" value="1"/>
</dbReference>
<evidence type="ECO:0000256" key="2">
    <source>
        <dbReference type="ARBA" id="ARBA00022695"/>
    </source>
</evidence>
<accession>A0ABN6YNI0</accession>
<evidence type="ECO:0000259" key="6">
    <source>
        <dbReference type="Pfam" id="PF12804"/>
    </source>
</evidence>
<dbReference type="NCBIfam" id="TIGR03552">
    <property type="entry name" value="F420_cofC"/>
    <property type="match status" value="1"/>
</dbReference>
<comment type="function">
    <text evidence="5">Guanylyltransferase that catalyzes the activation of phosphoenolpyruvate (PEP) as enolpyruvoyl-2-diphospho-5'-guanosine, via the condensation of PEP with GTP. It is involved in the biosynthesis of coenzyme F420, a hydride carrier cofactor.</text>
</comment>
<dbReference type="EC" id="2.7.7.105" evidence="5"/>
<dbReference type="Gene3D" id="3.90.550.10">
    <property type="entry name" value="Spore Coat Polysaccharide Biosynthesis Protein SpsA, Chain A"/>
    <property type="match status" value="1"/>
</dbReference>
<dbReference type="InterPro" id="IPR025877">
    <property type="entry name" value="MobA-like_NTP_Trfase"/>
</dbReference>
<name>A0ABN6YNI0_9MICO</name>
<feature type="domain" description="MobA-like NTP transferase" evidence="6">
    <location>
        <begin position="51"/>
        <end position="174"/>
    </location>
</feature>
<dbReference type="HAMAP" id="MF_02114">
    <property type="entry name" value="CofC"/>
    <property type="match status" value="1"/>
</dbReference>
<comment type="pathway">
    <text evidence="5">Cofactor biosynthesis; coenzyme F420 biosynthesis.</text>
</comment>
<protein>
    <recommendedName>
        <fullName evidence="5">Phosphoenolpyruvate guanylyltransferase</fullName>
        <shortName evidence="5">PEP guanylyltransferase</shortName>
        <ecNumber evidence="5">2.7.7.105</ecNumber>
    </recommendedName>
</protein>
<dbReference type="RefSeq" id="WP_289231033.1">
    <property type="nucleotide sequence ID" value="NZ_AP027735.1"/>
</dbReference>
<dbReference type="EMBL" id="AP027735">
    <property type="protein sequence ID" value="BDZ58716.1"/>
    <property type="molecule type" value="Genomic_DNA"/>
</dbReference>
<feature type="binding site" evidence="5">
    <location>
        <position position="164"/>
    </location>
    <ligand>
        <name>phosphoenolpyruvate</name>
        <dbReference type="ChEBI" id="CHEBI:58702"/>
    </ligand>
</feature>
<evidence type="ECO:0000256" key="4">
    <source>
        <dbReference type="ARBA" id="ARBA00023134"/>
    </source>
</evidence>
<gene>
    <name evidence="7" type="primary">cofC</name>
    <name evidence="5" type="synonym">fbiD</name>
    <name evidence="7" type="ORF">GCM10025872_23730</name>
</gene>
<evidence type="ECO:0000313" key="7">
    <source>
        <dbReference type="EMBL" id="BDZ58716.1"/>
    </source>
</evidence>
<organism evidence="7">
    <name type="scientific">Barrientosiimonas endolithica</name>
    <dbReference type="NCBI Taxonomy" id="1535208"/>
    <lineage>
        <taxon>Bacteria</taxon>
        <taxon>Bacillati</taxon>
        <taxon>Actinomycetota</taxon>
        <taxon>Actinomycetes</taxon>
        <taxon>Micrococcales</taxon>
        <taxon>Dermacoccaceae</taxon>
        <taxon>Barrientosiimonas</taxon>
    </lineage>
</organism>
<comment type="catalytic activity">
    <reaction evidence="5">
        <text>phosphoenolpyruvate + GTP + H(+) = enolpyruvoyl-2-diphospho-5'-guanosine + diphosphate</text>
        <dbReference type="Rhea" id="RHEA:30519"/>
        <dbReference type="ChEBI" id="CHEBI:15378"/>
        <dbReference type="ChEBI" id="CHEBI:33019"/>
        <dbReference type="ChEBI" id="CHEBI:37565"/>
        <dbReference type="ChEBI" id="CHEBI:58702"/>
        <dbReference type="ChEBI" id="CHEBI:143701"/>
        <dbReference type="EC" id="2.7.7.105"/>
    </reaction>
</comment>